<dbReference type="EMBL" id="JAYKXP010000015">
    <property type="protein sequence ID" value="KAK7050059.1"/>
    <property type="molecule type" value="Genomic_DNA"/>
</dbReference>
<sequence length="461" mass="51888">MTIHFASTYSALEKLKRARPPPKYPNPSDPNLECLAILPIFDYFTSRNTTPWKDESTYFENVIFKNWSGYIGIWFTYLLEKFVLPRAKPNTQQGLIFRDQIISILPKLLLLGHDSRRESRANNLLRGPGRSHIPLIAKVWSKLVETSHPMAWNWTMFIRDAILTHSSSLDLILEFETNVSDVVGILLRKMQRCALSCRSSAVNPSKLLPGFNTSLTAIVDILHPFGILHSDFISRGGVGTLVKVVSGILSWPELVHYTDPEPLALCGLGTISVCMNLLETCIVHPFDAYQALQAGLLKGVVIIAARYHHEDLGLPDASREDPDCNLGNMVAQVLRRISRLLVYPFVLRRFKRAEKKYVTEEWRESVARTYKRLSEAWELCLYNSGVLIGIQAVLRSSLCAYDKASSNWFPITLLTDALYSVQIKEIDPLGIFAARHAPILSTARKIVPGTIGHSTKFAAQN</sequence>
<gene>
    <name evidence="1" type="ORF">VNI00_005491</name>
</gene>
<keyword evidence="2" id="KW-1185">Reference proteome</keyword>
<dbReference type="Proteomes" id="UP001383192">
    <property type="component" value="Unassembled WGS sequence"/>
</dbReference>
<name>A0AAW0DHU4_9AGAR</name>
<organism evidence="1 2">
    <name type="scientific">Paramarasmius palmivorus</name>
    <dbReference type="NCBI Taxonomy" id="297713"/>
    <lineage>
        <taxon>Eukaryota</taxon>
        <taxon>Fungi</taxon>
        <taxon>Dikarya</taxon>
        <taxon>Basidiomycota</taxon>
        <taxon>Agaricomycotina</taxon>
        <taxon>Agaricomycetes</taxon>
        <taxon>Agaricomycetidae</taxon>
        <taxon>Agaricales</taxon>
        <taxon>Marasmiineae</taxon>
        <taxon>Marasmiaceae</taxon>
        <taxon>Paramarasmius</taxon>
    </lineage>
</organism>
<evidence type="ECO:0000313" key="1">
    <source>
        <dbReference type="EMBL" id="KAK7050059.1"/>
    </source>
</evidence>
<evidence type="ECO:0000313" key="2">
    <source>
        <dbReference type="Proteomes" id="UP001383192"/>
    </source>
</evidence>
<comment type="caution">
    <text evidence="1">The sequence shown here is derived from an EMBL/GenBank/DDBJ whole genome shotgun (WGS) entry which is preliminary data.</text>
</comment>
<accession>A0AAW0DHU4</accession>
<dbReference type="AlphaFoldDB" id="A0AAW0DHU4"/>
<proteinExistence type="predicted"/>
<protein>
    <submittedName>
        <fullName evidence="1">Uncharacterized protein</fullName>
    </submittedName>
</protein>
<reference evidence="1 2" key="1">
    <citation type="submission" date="2024-01" db="EMBL/GenBank/DDBJ databases">
        <title>A draft genome for a cacao thread blight-causing isolate of Paramarasmius palmivorus.</title>
        <authorList>
            <person name="Baruah I.K."/>
            <person name="Bukari Y."/>
            <person name="Amoako-Attah I."/>
            <person name="Meinhardt L.W."/>
            <person name="Bailey B.A."/>
            <person name="Cohen S.P."/>
        </authorList>
    </citation>
    <scope>NUCLEOTIDE SEQUENCE [LARGE SCALE GENOMIC DNA]</scope>
    <source>
        <strain evidence="1 2">GH-12</strain>
    </source>
</reference>